<evidence type="ECO:0000313" key="1">
    <source>
        <dbReference type="EMBL" id="KAK8029769.1"/>
    </source>
</evidence>
<sequence>MLVPDSAVGTGTSTPDSIPAIKNTYIKHPAIHQPRKTSGLCSAVGFDAATLSTPLAERRTFGHATDQAVSYFPEGLGSASELCGMWPDRFELGFDGRNEFMVTQFTLSELRGSGVCLLQ</sequence>
<keyword evidence="2" id="KW-1185">Reference proteome</keyword>
<accession>A0ABR1SD57</accession>
<reference evidence="1 2" key="1">
    <citation type="submission" date="2023-01" db="EMBL/GenBank/DDBJ databases">
        <title>Analysis of 21 Apiospora genomes using comparative genomics revels a genus with tremendous synthesis potential of carbohydrate active enzymes and secondary metabolites.</title>
        <authorList>
            <person name="Sorensen T."/>
        </authorList>
    </citation>
    <scope>NUCLEOTIDE SEQUENCE [LARGE SCALE GENOMIC DNA]</scope>
    <source>
        <strain evidence="1 2">CBS 33761</strain>
    </source>
</reference>
<proteinExistence type="predicted"/>
<dbReference type="InterPro" id="IPR023299">
    <property type="entry name" value="ATPase_P-typ_cyto_dom_N"/>
</dbReference>
<comment type="caution">
    <text evidence="1">The sequence shown here is derived from an EMBL/GenBank/DDBJ whole genome shotgun (WGS) entry which is preliminary data.</text>
</comment>
<gene>
    <name evidence="1" type="ORF">PG993_011060</name>
</gene>
<name>A0ABR1SD57_9PEZI</name>
<organism evidence="1 2">
    <name type="scientific">Apiospora rasikravindrae</name>
    <dbReference type="NCBI Taxonomy" id="990691"/>
    <lineage>
        <taxon>Eukaryota</taxon>
        <taxon>Fungi</taxon>
        <taxon>Dikarya</taxon>
        <taxon>Ascomycota</taxon>
        <taxon>Pezizomycotina</taxon>
        <taxon>Sordariomycetes</taxon>
        <taxon>Xylariomycetidae</taxon>
        <taxon>Amphisphaeriales</taxon>
        <taxon>Apiosporaceae</taxon>
        <taxon>Apiospora</taxon>
    </lineage>
</organism>
<dbReference type="SUPFAM" id="SSF81660">
    <property type="entry name" value="Metal cation-transporting ATPase, ATP-binding domain N"/>
    <property type="match status" value="1"/>
</dbReference>
<dbReference type="Proteomes" id="UP001444661">
    <property type="component" value="Unassembled WGS sequence"/>
</dbReference>
<protein>
    <submittedName>
        <fullName evidence="1">P-type ATPase-like protein</fullName>
    </submittedName>
</protein>
<evidence type="ECO:0000313" key="2">
    <source>
        <dbReference type="Proteomes" id="UP001444661"/>
    </source>
</evidence>
<dbReference type="Gene3D" id="3.40.1110.10">
    <property type="entry name" value="Calcium-transporting ATPase, cytoplasmic domain N"/>
    <property type="match status" value="1"/>
</dbReference>
<dbReference type="EMBL" id="JAQQWK010000010">
    <property type="protein sequence ID" value="KAK8029769.1"/>
    <property type="molecule type" value="Genomic_DNA"/>
</dbReference>